<evidence type="ECO:0000256" key="1">
    <source>
        <dbReference type="SAM" id="Phobius"/>
    </source>
</evidence>
<name>A0ABT5IA61_9CAUL</name>
<sequence length="200" mass="22228">MHKWRRILIIMTVLVGVVGGLVCWDVYRAQAVAIDTLTYASAGKTARVQALIDGTSITNRLYNDIAPYEVIPVATPSPSKEKEGFLQRMWDKGASLFGGRSKSTPEPEAQKTIDLHLCAQTAGEAQGFVTLLKHLKPQPARLNWKPDPRIRYGSFAARQYRISGDDYLIVSRNGLDWKVTGVELSQSRRKELARTCAGII</sequence>
<evidence type="ECO:0000313" key="2">
    <source>
        <dbReference type="EMBL" id="MDC7693082.1"/>
    </source>
</evidence>
<keyword evidence="1" id="KW-1133">Transmembrane helix</keyword>
<keyword evidence="3" id="KW-1185">Reference proteome</keyword>
<dbReference type="RefSeq" id="WP_272739848.1">
    <property type="nucleotide sequence ID" value="NZ_JAQQKW010000001.1"/>
</dbReference>
<dbReference type="EMBL" id="JAQQKW010000001">
    <property type="protein sequence ID" value="MDC7693082.1"/>
    <property type="molecule type" value="Genomic_DNA"/>
</dbReference>
<keyword evidence="1" id="KW-0812">Transmembrane</keyword>
<keyword evidence="1" id="KW-0472">Membrane</keyword>
<evidence type="ECO:0000313" key="3">
    <source>
        <dbReference type="Proteomes" id="UP001216595"/>
    </source>
</evidence>
<protein>
    <recommendedName>
        <fullName evidence="4">DUF2939 domain-containing protein</fullName>
    </recommendedName>
</protein>
<evidence type="ECO:0008006" key="4">
    <source>
        <dbReference type="Google" id="ProtNLM"/>
    </source>
</evidence>
<reference evidence="2 3" key="1">
    <citation type="submission" date="2023-01" db="EMBL/GenBank/DDBJ databases">
        <title>Novel species of the genus Asticcacaulis isolated from rivers.</title>
        <authorList>
            <person name="Lu H."/>
        </authorList>
    </citation>
    <scope>NUCLEOTIDE SEQUENCE [LARGE SCALE GENOMIC DNA]</scope>
    <source>
        <strain evidence="2 3">DXS10W</strain>
    </source>
</reference>
<feature type="transmembrane region" description="Helical" evidence="1">
    <location>
        <begin position="7"/>
        <end position="27"/>
    </location>
</feature>
<proteinExistence type="predicted"/>
<accession>A0ABT5IA61</accession>
<comment type="caution">
    <text evidence="2">The sequence shown here is derived from an EMBL/GenBank/DDBJ whole genome shotgun (WGS) entry which is preliminary data.</text>
</comment>
<dbReference type="Proteomes" id="UP001216595">
    <property type="component" value="Unassembled WGS sequence"/>
</dbReference>
<gene>
    <name evidence="2" type="ORF">PQU94_02175</name>
</gene>
<organism evidence="2 3">
    <name type="scientific">Asticcacaulis currens</name>
    <dbReference type="NCBI Taxonomy" id="2984210"/>
    <lineage>
        <taxon>Bacteria</taxon>
        <taxon>Pseudomonadati</taxon>
        <taxon>Pseudomonadota</taxon>
        <taxon>Alphaproteobacteria</taxon>
        <taxon>Caulobacterales</taxon>
        <taxon>Caulobacteraceae</taxon>
        <taxon>Asticcacaulis</taxon>
    </lineage>
</organism>